<dbReference type="Gene3D" id="3.20.20.220">
    <property type="match status" value="1"/>
</dbReference>
<dbReference type="EMBL" id="CP031046">
    <property type="protein sequence ID" value="QDZ24515.1"/>
    <property type="molecule type" value="Genomic_DNA"/>
</dbReference>
<comment type="cofactor">
    <cofactor evidence="5">
        <name>FAD</name>
        <dbReference type="ChEBI" id="CHEBI:57692"/>
    </cofactor>
</comment>
<evidence type="ECO:0000313" key="7">
    <source>
        <dbReference type="EMBL" id="QDZ24515.1"/>
    </source>
</evidence>
<reference evidence="7 8" key="1">
    <citation type="submission" date="2018-07" db="EMBL/GenBank/DDBJ databases">
        <title>The complete nuclear genome of the prasinophyte Chloropicon primus (CCMP1205).</title>
        <authorList>
            <person name="Pombert J.-F."/>
            <person name="Otis C."/>
            <person name="Turmel M."/>
            <person name="Lemieux C."/>
        </authorList>
    </citation>
    <scope>NUCLEOTIDE SEQUENCE [LARGE SCALE GENOMIC DNA]</scope>
    <source>
        <strain evidence="7 8">CCMP1205</strain>
    </source>
</reference>
<keyword evidence="3 5" id="KW-0560">Oxidoreductase</keyword>
<accession>A0A5B8MXU1</accession>
<evidence type="ECO:0000256" key="3">
    <source>
        <dbReference type="ARBA" id="ARBA00023002"/>
    </source>
</evidence>
<dbReference type="InterPro" id="IPR029041">
    <property type="entry name" value="FAD-linked_oxidoreductase-like"/>
</dbReference>
<dbReference type="PANTHER" id="PTHR13914">
    <property type="entry name" value="PROLINE OXIDASE"/>
    <property type="match status" value="1"/>
</dbReference>
<evidence type="ECO:0000256" key="5">
    <source>
        <dbReference type="RuleBase" id="RU364054"/>
    </source>
</evidence>
<evidence type="ECO:0000256" key="2">
    <source>
        <dbReference type="ARBA" id="ARBA00012695"/>
    </source>
</evidence>
<dbReference type="Proteomes" id="UP000316726">
    <property type="component" value="Chromosome 13"/>
</dbReference>
<dbReference type="GO" id="GO:0071949">
    <property type="term" value="F:FAD binding"/>
    <property type="evidence" value="ECO:0007669"/>
    <property type="project" value="TreeGrafter"/>
</dbReference>
<dbReference type="InterPro" id="IPR015659">
    <property type="entry name" value="Proline_oxidase"/>
</dbReference>
<keyword evidence="5" id="KW-0274">FAD</keyword>
<feature type="domain" description="Proline dehydrogenase" evidence="6">
    <location>
        <begin position="91"/>
        <end position="414"/>
    </location>
</feature>
<evidence type="ECO:0000256" key="4">
    <source>
        <dbReference type="ARBA" id="ARBA00023062"/>
    </source>
</evidence>
<evidence type="ECO:0000259" key="6">
    <source>
        <dbReference type="Pfam" id="PF01619"/>
    </source>
</evidence>
<dbReference type="SUPFAM" id="SSF51730">
    <property type="entry name" value="FAD-linked oxidoreductase"/>
    <property type="match status" value="1"/>
</dbReference>
<organism evidence="7 8">
    <name type="scientific">Chloropicon primus</name>
    <dbReference type="NCBI Taxonomy" id="1764295"/>
    <lineage>
        <taxon>Eukaryota</taxon>
        <taxon>Viridiplantae</taxon>
        <taxon>Chlorophyta</taxon>
        <taxon>Chloropicophyceae</taxon>
        <taxon>Chloropicales</taxon>
        <taxon>Chloropicaceae</taxon>
        <taxon>Chloropicon</taxon>
    </lineage>
</organism>
<evidence type="ECO:0000256" key="1">
    <source>
        <dbReference type="ARBA" id="ARBA00005869"/>
    </source>
</evidence>
<proteinExistence type="inferred from homology"/>
<evidence type="ECO:0000313" key="8">
    <source>
        <dbReference type="Proteomes" id="UP000316726"/>
    </source>
</evidence>
<keyword evidence="5" id="KW-0285">Flavoprotein</keyword>
<dbReference type="GO" id="GO:0004657">
    <property type="term" value="F:proline dehydrogenase activity"/>
    <property type="evidence" value="ECO:0007669"/>
    <property type="project" value="UniProtKB-EC"/>
</dbReference>
<dbReference type="InterPro" id="IPR002872">
    <property type="entry name" value="Proline_DH_dom"/>
</dbReference>
<dbReference type="GO" id="GO:0005739">
    <property type="term" value="C:mitochondrion"/>
    <property type="evidence" value="ECO:0007669"/>
    <property type="project" value="TreeGrafter"/>
</dbReference>
<dbReference type="EC" id="1.5.5.2" evidence="2 5"/>
<dbReference type="PANTHER" id="PTHR13914:SF0">
    <property type="entry name" value="PROLINE DEHYDROGENASE 1, MITOCHONDRIAL"/>
    <property type="match status" value="1"/>
</dbReference>
<gene>
    <name evidence="7" type="ORF">A3770_13p70330</name>
</gene>
<sequence>MAAANRVLRGTLNAAKKFVFEDATLAFKDKTTKELAQAWTVLTACKHHNRIERWRPGSVERMMDYLPRLCVMPFFNHFVAGESEEEIAPVMARLREQGVEGILDYAAEAKLEQGEAKAKTSSGAVAREFVYEAEHVCDANARTFALAIAAVKNVTPQGFAALKVTALGNPVLLEEASSKIRSGEEVSLAELGTIERRLRKLARQASDLGVGVMVDAESYQHQPAIDYLAKQLQREFNTTKPTVLNTYQCYLKDSRGRLEKDLELAKSEGWVFAAKLVRGAYMKNEGERAKRLGYENPIHDSYEDTSSNFNQCVDLVLDHLAKAQRKTSVMVATHNRDSIEHTIETMERLGISMVGGEDQDRGGVHFAQLLGMSDYLTFSLAHHGLQAFKYIPYGPLEEVMPYLLRRAQENSELLTKVDEERALLLQEVFRRFLKPFSLAKG</sequence>
<dbReference type="Pfam" id="PF01619">
    <property type="entry name" value="Pro_dh"/>
    <property type="match status" value="1"/>
</dbReference>
<keyword evidence="8" id="KW-1185">Reference proteome</keyword>
<name>A0A5B8MXU1_9CHLO</name>
<dbReference type="OrthoDB" id="5464at2759"/>
<keyword evidence="4 5" id="KW-0642">Proline metabolism</keyword>
<dbReference type="AlphaFoldDB" id="A0A5B8MXU1"/>
<protein>
    <recommendedName>
        <fullName evidence="2 5">Proline dehydrogenase</fullName>
        <ecNumber evidence="2 5">1.5.5.2</ecNumber>
    </recommendedName>
</protein>
<comment type="catalytic activity">
    <reaction evidence="5">
        <text>L-proline + a quinone = (S)-1-pyrroline-5-carboxylate + a quinol + H(+)</text>
        <dbReference type="Rhea" id="RHEA:23784"/>
        <dbReference type="ChEBI" id="CHEBI:15378"/>
        <dbReference type="ChEBI" id="CHEBI:17388"/>
        <dbReference type="ChEBI" id="CHEBI:24646"/>
        <dbReference type="ChEBI" id="CHEBI:60039"/>
        <dbReference type="ChEBI" id="CHEBI:132124"/>
        <dbReference type="EC" id="1.5.5.2"/>
    </reaction>
</comment>
<comment type="function">
    <text evidence="5">Converts proline to delta-1-pyrroline-5-carboxylate.</text>
</comment>
<dbReference type="STRING" id="1764295.A0A5B8MXU1"/>
<dbReference type="GO" id="GO:0010133">
    <property type="term" value="P:L-proline catabolic process to L-glutamate"/>
    <property type="evidence" value="ECO:0007669"/>
    <property type="project" value="TreeGrafter"/>
</dbReference>
<comment type="similarity">
    <text evidence="1 5">Belongs to the proline oxidase family.</text>
</comment>